<dbReference type="GO" id="GO:0035438">
    <property type="term" value="F:cyclic-di-GMP binding"/>
    <property type="evidence" value="ECO:0007669"/>
    <property type="project" value="InterPro"/>
</dbReference>
<accession>A0A3B1DJW6</accession>
<dbReference type="SUPFAM" id="SSF141371">
    <property type="entry name" value="PilZ domain-like"/>
    <property type="match status" value="1"/>
</dbReference>
<reference evidence="2" key="1">
    <citation type="submission" date="2018-06" db="EMBL/GenBank/DDBJ databases">
        <authorList>
            <person name="Zhirakovskaya E."/>
        </authorList>
    </citation>
    <scope>NUCLEOTIDE SEQUENCE</scope>
</reference>
<sequence>MVDKRQHIRVPFSGKARLSTQDDVPVDVTISNMSFGGLLFHTSHLFDLGKQVVINITGTHEDTSFREMVTGKIVAVHRGPVGNSFGIRFISYLTQEKSPCLYSWVDSHEGKPIPSFLRNSTGAV</sequence>
<name>A0A3B1DJW6_9ZZZZ</name>
<protein>
    <recommendedName>
        <fullName evidence="1">PilZ domain-containing protein</fullName>
    </recommendedName>
</protein>
<dbReference type="InterPro" id="IPR009875">
    <property type="entry name" value="PilZ_domain"/>
</dbReference>
<dbReference type="Gene3D" id="2.40.10.220">
    <property type="entry name" value="predicted glycosyltransferase like domains"/>
    <property type="match status" value="1"/>
</dbReference>
<evidence type="ECO:0000313" key="2">
    <source>
        <dbReference type="EMBL" id="VAX28907.1"/>
    </source>
</evidence>
<proteinExistence type="predicted"/>
<organism evidence="2">
    <name type="scientific">hydrothermal vent metagenome</name>
    <dbReference type="NCBI Taxonomy" id="652676"/>
    <lineage>
        <taxon>unclassified sequences</taxon>
        <taxon>metagenomes</taxon>
        <taxon>ecological metagenomes</taxon>
    </lineage>
</organism>
<dbReference type="Pfam" id="PF07238">
    <property type="entry name" value="PilZ"/>
    <property type="match status" value="1"/>
</dbReference>
<gene>
    <name evidence="2" type="ORF">MNBD_NITROSPIRAE01-1625</name>
</gene>
<feature type="domain" description="PilZ" evidence="1">
    <location>
        <begin position="3"/>
        <end position="91"/>
    </location>
</feature>
<dbReference type="AlphaFoldDB" id="A0A3B1DJW6"/>
<evidence type="ECO:0000259" key="1">
    <source>
        <dbReference type="Pfam" id="PF07238"/>
    </source>
</evidence>
<dbReference type="EMBL" id="UOGF01000044">
    <property type="protein sequence ID" value="VAX28907.1"/>
    <property type="molecule type" value="Genomic_DNA"/>
</dbReference>